<dbReference type="InterPro" id="IPR036872">
    <property type="entry name" value="CH_dom_sf"/>
</dbReference>
<dbReference type="Proteomes" id="UP000594262">
    <property type="component" value="Unplaced"/>
</dbReference>
<dbReference type="GeneID" id="136824315"/>
<feature type="region of interest" description="Disordered" evidence="1">
    <location>
        <begin position="567"/>
        <end position="606"/>
    </location>
</feature>
<dbReference type="AlphaFoldDB" id="A0A7M5X1E4"/>
<sequence length="654" mass="74692">MGLIDQIEFYTDWVNNEFRLSWKDHYVEDLIEDFSSGVYLALLINALFDEDIPILHDPPGTSYERQQNVQFCFPILCEEGVNLTGVTVKGISEGDVDIIISLCDAIKRRKGVGFRRWRSWDIPQESFLDLGSVSYRDDIYEQQQINDFRYSNNLRKNASHSVFHNQTKRNNRAAFNEPLSNRDLIVRQSEFTLLGNQSNDGEYVNKDVDWLYSKNNSLLDQSDQRNETNTHSDWMKGSNNRKVEFEQSAEDVEGQTLYDEISFLANESQRNPLMDGHMMYQKEDIELFDWISKLLNVPVSDYGSFADGIVIFQLLNKIIPNCVSSKVFYSLPKTERIQLLLETACHELYLTTHLTALDVIQQRNFSHFRIFLTYLKSCVPSQSHRENNQKKFSLKELTTELDIKYLESSGYLKVDSTETSRSSSSPSKGPLKRDKLENVSSKSVQAKVNEEKHQKAIRKKILRTIHTEYVSPTWSKILNEELQLRASRNESRLSSGYLTPVPAPESGASSKRDNRENSQKTVKREEKIPARSFLEEPTISQVSPIYNPDTERITKYDNEIAAIFDGSDDDEESTLHSSVAAARTPTTEKSVGNINSKTSEVTDTDARSKTSLVAAFAGNSKKKNKFLEITDVVRSMSRSPSGSRPASRLLTETS</sequence>
<reference evidence="3" key="1">
    <citation type="submission" date="2021-01" db="UniProtKB">
        <authorList>
            <consortium name="EnsemblMetazoa"/>
        </authorList>
    </citation>
    <scope>IDENTIFICATION</scope>
</reference>
<feature type="region of interest" description="Disordered" evidence="1">
    <location>
        <begin position="490"/>
        <end position="528"/>
    </location>
</feature>
<dbReference type="Pfam" id="PF00307">
    <property type="entry name" value="CH"/>
    <property type="match status" value="2"/>
</dbReference>
<dbReference type="RefSeq" id="XP_066936573.1">
    <property type="nucleotide sequence ID" value="XM_067080472.1"/>
</dbReference>
<dbReference type="OrthoDB" id="5973648at2759"/>
<evidence type="ECO:0000256" key="1">
    <source>
        <dbReference type="SAM" id="MobiDB-lite"/>
    </source>
</evidence>
<keyword evidence="4" id="KW-1185">Reference proteome</keyword>
<dbReference type="SUPFAM" id="SSF47576">
    <property type="entry name" value="Calponin-homology domain, CH-domain"/>
    <property type="match status" value="1"/>
</dbReference>
<feature type="region of interest" description="Disordered" evidence="1">
    <location>
        <begin position="221"/>
        <end position="240"/>
    </location>
</feature>
<organism evidence="3 4">
    <name type="scientific">Clytia hemisphaerica</name>
    <dbReference type="NCBI Taxonomy" id="252671"/>
    <lineage>
        <taxon>Eukaryota</taxon>
        <taxon>Metazoa</taxon>
        <taxon>Cnidaria</taxon>
        <taxon>Hydrozoa</taxon>
        <taxon>Hydroidolina</taxon>
        <taxon>Leptothecata</taxon>
        <taxon>Obeliida</taxon>
        <taxon>Clytiidae</taxon>
        <taxon>Clytia</taxon>
    </lineage>
</organism>
<feature type="region of interest" description="Disordered" evidence="1">
    <location>
        <begin position="416"/>
        <end position="455"/>
    </location>
</feature>
<feature type="domain" description="Calponin-homology (CH)" evidence="2">
    <location>
        <begin position="4"/>
        <end position="111"/>
    </location>
</feature>
<feature type="compositionally biased region" description="Basic and acidic residues" evidence="1">
    <location>
        <begin position="510"/>
        <end position="528"/>
    </location>
</feature>
<feature type="compositionally biased region" description="Polar residues" evidence="1">
    <location>
        <begin position="584"/>
        <end position="601"/>
    </location>
</feature>
<feature type="compositionally biased region" description="Low complexity" evidence="1">
    <location>
        <begin position="417"/>
        <end position="427"/>
    </location>
</feature>
<evidence type="ECO:0000259" key="2">
    <source>
        <dbReference type="PROSITE" id="PS50021"/>
    </source>
</evidence>
<feature type="compositionally biased region" description="Low complexity" evidence="1">
    <location>
        <begin position="634"/>
        <end position="648"/>
    </location>
</feature>
<evidence type="ECO:0000313" key="3">
    <source>
        <dbReference type="EnsemblMetazoa" id="CLYHEMP015680.1"/>
    </source>
</evidence>
<proteinExistence type="predicted"/>
<dbReference type="EnsemblMetazoa" id="CLYHEMT015680.1">
    <property type="protein sequence ID" value="CLYHEMP015680.1"/>
    <property type="gene ID" value="CLYHEMG015680"/>
</dbReference>
<evidence type="ECO:0000313" key="4">
    <source>
        <dbReference type="Proteomes" id="UP000594262"/>
    </source>
</evidence>
<accession>A0A7M5X1E4</accession>
<name>A0A7M5X1E4_9CNID</name>
<dbReference type="InterPro" id="IPR001715">
    <property type="entry name" value="CH_dom"/>
</dbReference>
<feature type="region of interest" description="Disordered" evidence="1">
    <location>
        <begin position="634"/>
        <end position="654"/>
    </location>
</feature>
<feature type="compositionally biased region" description="Basic and acidic residues" evidence="1">
    <location>
        <begin position="222"/>
        <end position="234"/>
    </location>
</feature>
<dbReference type="PROSITE" id="PS50021">
    <property type="entry name" value="CH"/>
    <property type="match status" value="1"/>
</dbReference>
<protein>
    <recommendedName>
        <fullName evidence="2">Calponin-homology (CH) domain-containing protein</fullName>
    </recommendedName>
</protein>
<dbReference type="Gene3D" id="1.10.418.10">
    <property type="entry name" value="Calponin-like domain"/>
    <property type="match status" value="1"/>
</dbReference>